<evidence type="ECO:0000256" key="1">
    <source>
        <dbReference type="ARBA" id="ARBA00005964"/>
    </source>
</evidence>
<keyword evidence="3" id="KW-0732">Signal</keyword>
<dbReference type="InterPro" id="IPR050309">
    <property type="entry name" value="Type-B_Carboxylest/Lipase"/>
</dbReference>
<evidence type="ECO:0000256" key="3">
    <source>
        <dbReference type="RuleBase" id="RU361235"/>
    </source>
</evidence>
<keyword evidence="2 3" id="KW-0378">Hydrolase</keyword>
<evidence type="ECO:0000256" key="2">
    <source>
        <dbReference type="ARBA" id="ARBA00022801"/>
    </source>
</evidence>
<keyword evidence="6" id="KW-1185">Reference proteome</keyword>
<proteinExistence type="inferred from homology"/>
<accession>A0AAV9TXR2</accession>
<dbReference type="PROSITE" id="PS00122">
    <property type="entry name" value="CARBOXYLESTERASE_B_1"/>
    <property type="match status" value="1"/>
</dbReference>
<feature type="domain" description="Carboxylesterase type B" evidence="4">
    <location>
        <begin position="183"/>
        <end position="670"/>
    </location>
</feature>
<comment type="similarity">
    <text evidence="1 3">Belongs to the type-B carboxylesterase/lipase family.</text>
</comment>
<comment type="caution">
    <text evidence="5">The sequence shown here is derived from an EMBL/GenBank/DDBJ whole genome shotgun (WGS) entry which is preliminary data.</text>
</comment>
<dbReference type="Gene3D" id="3.40.50.1820">
    <property type="entry name" value="alpha/beta hydrolase"/>
    <property type="match status" value="1"/>
</dbReference>
<dbReference type="AlphaFoldDB" id="A0AAV9TXR2"/>
<dbReference type="InterPro" id="IPR029058">
    <property type="entry name" value="AB_hydrolase_fold"/>
</dbReference>
<evidence type="ECO:0000313" key="6">
    <source>
        <dbReference type="Proteomes" id="UP001375240"/>
    </source>
</evidence>
<dbReference type="Proteomes" id="UP001375240">
    <property type="component" value="Unassembled WGS sequence"/>
</dbReference>
<sequence>MAKILRALGIAVLVAVKVAVGAPGPSSLGTSITILKDNDLYGKFSNRTSSALLLEQPITFNAAKTLCASFSENLWSPEIQDFTAGVNNSLSYQAYLRKFSYSQQFWVADHIDSSTQTKTTCRAIDLAGKARVLGCDRLLPALCAHSAPLSNGTFWDTSERYQVTAKNGENSLTGFRDSFGFRFIGVRYAEDPGRFAYSTPYTAVSDENALEYGSWCLQMHDGNSIGEEDCFFLNIATPYLPGPNALTKNLKPVLFWIHGGSFGENSGDLGHTDGVNIASRGDYVVVKINYRVGYFGWLAVDGTSLTGNYGLTDTISALKWVRRNIAAFGGDAGRITVGGDSSGAAAVRALMTSEAADGLFNGGIMESLPIGYQPVKFYSEYLTIPESTYLYGPAVLGGTGCGAVADIAGCLTNIDSAILNPITVEGVGREFFPVVDNIFLKTRNLPVTGKGYAASVPLLIGTNRDETGIQLSPFYGITSFPEFLIGVSQVIGQDVTQFANDPAFPVPSGDPARSAFNVTQRLLTDAGYKCLSWANAYSAVKHKVLPEVYAYRFNRTYQPTTYTNPLCLPPVTPDHPYGDPDAEYFKCHSGEVGTVFGELVSGGSMLRDEYDVPFEQLIVDYWSAFIWNADPNPKPGYLKARGYWGTLNQIAAAGKWERVNTRHPSMMGLQWNGGMLGFDEGPQCDALGLPLDYYETAL</sequence>
<evidence type="ECO:0000259" key="4">
    <source>
        <dbReference type="Pfam" id="PF00135"/>
    </source>
</evidence>
<dbReference type="EC" id="3.1.1.-" evidence="3"/>
<dbReference type="InterPro" id="IPR002018">
    <property type="entry name" value="CarbesteraseB"/>
</dbReference>
<evidence type="ECO:0000313" key="5">
    <source>
        <dbReference type="EMBL" id="KAK6330470.1"/>
    </source>
</evidence>
<dbReference type="EMBL" id="JAVHNQ010000017">
    <property type="protein sequence ID" value="KAK6330470.1"/>
    <property type="molecule type" value="Genomic_DNA"/>
</dbReference>
<dbReference type="SUPFAM" id="SSF53474">
    <property type="entry name" value="alpha/beta-Hydrolases"/>
    <property type="match status" value="1"/>
</dbReference>
<feature type="signal peptide" evidence="3">
    <location>
        <begin position="1"/>
        <end position="21"/>
    </location>
</feature>
<dbReference type="PANTHER" id="PTHR11559">
    <property type="entry name" value="CARBOXYLESTERASE"/>
    <property type="match status" value="1"/>
</dbReference>
<feature type="chain" id="PRO_5043107540" description="Carboxylic ester hydrolase" evidence="3">
    <location>
        <begin position="22"/>
        <end position="698"/>
    </location>
</feature>
<dbReference type="Pfam" id="PF00135">
    <property type="entry name" value="COesterase"/>
    <property type="match status" value="1"/>
</dbReference>
<name>A0AAV9TXR2_9PEZI</name>
<gene>
    <name evidence="5" type="ORF">TWF696_003361</name>
</gene>
<organism evidence="5 6">
    <name type="scientific">Orbilia brochopaga</name>
    <dbReference type="NCBI Taxonomy" id="3140254"/>
    <lineage>
        <taxon>Eukaryota</taxon>
        <taxon>Fungi</taxon>
        <taxon>Dikarya</taxon>
        <taxon>Ascomycota</taxon>
        <taxon>Pezizomycotina</taxon>
        <taxon>Orbiliomycetes</taxon>
        <taxon>Orbiliales</taxon>
        <taxon>Orbiliaceae</taxon>
        <taxon>Orbilia</taxon>
    </lineage>
</organism>
<dbReference type="GO" id="GO:0016787">
    <property type="term" value="F:hydrolase activity"/>
    <property type="evidence" value="ECO:0007669"/>
    <property type="project" value="UniProtKB-KW"/>
</dbReference>
<protein>
    <recommendedName>
        <fullName evidence="3">Carboxylic ester hydrolase</fullName>
        <ecNumber evidence="3">3.1.1.-</ecNumber>
    </recommendedName>
</protein>
<reference evidence="5 6" key="1">
    <citation type="submission" date="2019-10" db="EMBL/GenBank/DDBJ databases">
        <authorList>
            <person name="Palmer J.M."/>
        </authorList>
    </citation>
    <scope>NUCLEOTIDE SEQUENCE [LARGE SCALE GENOMIC DNA]</scope>
    <source>
        <strain evidence="5 6">TWF696</strain>
    </source>
</reference>
<dbReference type="InterPro" id="IPR019826">
    <property type="entry name" value="Carboxylesterase_B_AS"/>
</dbReference>